<evidence type="ECO:0000256" key="5">
    <source>
        <dbReference type="ARBA" id="ARBA00023004"/>
    </source>
</evidence>
<dbReference type="OrthoDB" id="9794322at2"/>
<dbReference type="EMBL" id="PYGD01000002">
    <property type="protein sequence ID" value="PSK93295.1"/>
    <property type="molecule type" value="Genomic_DNA"/>
</dbReference>
<keyword evidence="3 6" id="KW-0479">Metal-binding</keyword>
<proteinExistence type="predicted"/>
<dbReference type="RefSeq" id="WP_106522310.1">
    <property type="nucleotide sequence ID" value="NZ_PYGD01000002.1"/>
</dbReference>
<dbReference type="GO" id="GO:0009055">
    <property type="term" value="F:electron transfer activity"/>
    <property type="evidence" value="ECO:0007669"/>
    <property type="project" value="InterPro"/>
</dbReference>
<dbReference type="InterPro" id="IPR008168">
    <property type="entry name" value="Cyt_C_IC"/>
</dbReference>
<evidence type="ECO:0000259" key="7">
    <source>
        <dbReference type="PROSITE" id="PS51007"/>
    </source>
</evidence>
<feature type="domain" description="Cytochrome c" evidence="7">
    <location>
        <begin position="29"/>
        <end position="104"/>
    </location>
</feature>
<protein>
    <submittedName>
        <fullName evidence="8">Cbb3-type cytochrome c oxidase subunit III</fullName>
    </submittedName>
</protein>
<reference evidence="8 9" key="1">
    <citation type="submission" date="2018-03" db="EMBL/GenBank/DDBJ databases">
        <title>Genomic Encyclopedia of Type Strains, Phase III (KMG-III): the genomes of soil and plant-associated and newly described type strains.</title>
        <authorList>
            <person name="Whitman W."/>
        </authorList>
    </citation>
    <scope>NUCLEOTIDE SEQUENCE [LARGE SCALE GENOMIC DNA]</scope>
    <source>
        <strain evidence="8 9">CGMCC 1.12700</strain>
    </source>
</reference>
<keyword evidence="1" id="KW-0813">Transport</keyword>
<dbReference type="InterPro" id="IPR036909">
    <property type="entry name" value="Cyt_c-like_dom_sf"/>
</dbReference>
<organism evidence="8 9">
    <name type="scientific">Taibaiella chishuiensis</name>
    <dbReference type="NCBI Taxonomy" id="1434707"/>
    <lineage>
        <taxon>Bacteria</taxon>
        <taxon>Pseudomonadati</taxon>
        <taxon>Bacteroidota</taxon>
        <taxon>Chitinophagia</taxon>
        <taxon>Chitinophagales</taxon>
        <taxon>Chitinophagaceae</taxon>
        <taxon>Taibaiella</taxon>
    </lineage>
</organism>
<dbReference type="Proteomes" id="UP000240572">
    <property type="component" value="Unassembled WGS sequence"/>
</dbReference>
<keyword evidence="2 6" id="KW-0349">Heme</keyword>
<dbReference type="SUPFAM" id="SSF46626">
    <property type="entry name" value="Cytochrome c"/>
    <property type="match status" value="1"/>
</dbReference>
<dbReference type="PROSITE" id="PS51007">
    <property type="entry name" value="CYTC"/>
    <property type="match status" value="1"/>
</dbReference>
<dbReference type="PRINTS" id="PR00605">
    <property type="entry name" value="CYTCHROMECIC"/>
</dbReference>
<evidence type="ECO:0000313" key="9">
    <source>
        <dbReference type="Proteomes" id="UP000240572"/>
    </source>
</evidence>
<dbReference type="GO" id="GO:0020037">
    <property type="term" value="F:heme binding"/>
    <property type="evidence" value="ECO:0007669"/>
    <property type="project" value="InterPro"/>
</dbReference>
<dbReference type="AlphaFoldDB" id="A0A2P8D7T0"/>
<gene>
    <name evidence="8" type="ORF">B0I18_102265</name>
</gene>
<evidence type="ECO:0000256" key="4">
    <source>
        <dbReference type="ARBA" id="ARBA00022982"/>
    </source>
</evidence>
<evidence type="ECO:0000256" key="6">
    <source>
        <dbReference type="PROSITE-ProRule" id="PRU00433"/>
    </source>
</evidence>
<keyword evidence="9" id="KW-1185">Reference proteome</keyword>
<dbReference type="Pfam" id="PF13442">
    <property type="entry name" value="Cytochrome_CBB3"/>
    <property type="match status" value="1"/>
</dbReference>
<keyword evidence="4" id="KW-0249">Electron transport</keyword>
<keyword evidence="5 6" id="KW-0408">Iron</keyword>
<evidence type="ECO:0000256" key="2">
    <source>
        <dbReference type="ARBA" id="ARBA00022617"/>
    </source>
</evidence>
<dbReference type="Gene3D" id="1.10.760.10">
    <property type="entry name" value="Cytochrome c-like domain"/>
    <property type="match status" value="1"/>
</dbReference>
<dbReference type="InterPro" id="IPR009056">
    <property type="entry name" value="Cyt_c-like_dom"/>
</dbReference>
<name>A0A2P8D7T0_9BACT</name>
<dbReference type="GO" id="GO:0005506">
    <property type="term" value="F:iron ion binding"/>
    <property type="evidence" value="ECO:0007669"/>
    <property type="project" value="InterPro"/>
</dbReference>
<evidence type="ECO:0000256" key="1">
    <source>
        <dbReference type="ARBA" id="ARBA00022448"/>
    </source>
</evidence>
<accession>A0A2P8D7T0</accession>
<comment type="caution">
    <text evidence="8">The sequence shown here is derived from an EMBL/GenBank/DDBJ whole genome shotgun (WGS) entry which is preliminary data.</text>
</comment>
<evidence type="ECO:0000313" key="8">
    <source>
        <dbReference type="EMBL" id="PSK93295.1"/>
    </source>
</evidence>
<evidence type="ECO:0000256" key="3">
    <source>
        <dbReference type="ARBA" id="ARBA00022723"/>
    </source>
</evidence>
<sequence length="105" mass="11921">MLQKRRRLAAVIVPLFLFTGLSAFIPKEQVYDGGKELYEKKCARCHGKDGTKGLFGARNLQISKLDDAGYIRVISEGRNIMPAWQKKLNEGQINLIVLYIKALRK</sequence>